<dbReference type="Pfam" id="PF00005">
    <property type="entry name" value="ABC_tran"/>
    <property type="match status" value="1"/>
</dbReference>
<reference evidence="3 4" key="1">
    <citation type="submission" date="2010-04" db="EMBL/GenBank/DDBJ databases">
        <authorList>
            <person name="Qin X."/>
            <person name="Bachman B."/>
            <person name="Battles P."/>
            <person name="Bell A."/>
            <person name="Bess C."/>
            <person name="Bickham C."/>
            <person name="Chaboub L."/>
            <person name="Chen D."/>
            <person name="Coyle M."/>
            <person name="Deiros D.R."/>
            <person name="Dinh H."/>
            <person name="Forbes L."/>
            <person name="Fowler G."/>
            <person name="Francisco L."/>
            <person name="Fu Q."/>
            <person name="Gubbala S."/>
            <person name="Hale W."/>
            <person name="Han Y."/>
            <person name="Hemphill L."/>
            <person name="Highlander S.K."/>
            <person name="Hirani K."/>
            <person name="Hogues M."/>
            <person name="Jackson L."/>
            <person name="Jakkamsetti A."/>
            <person name="Javaid M."/>
            <person name="Jiang H."/>
            <person name="Korchina V."/>
            <person name="Kovar C."/>
            <person name="Lara F."/>
            <person name="Lee S."/>
            <person name="Mata R."/>
            <person name="Mathew T."/>
            <person name="Moen C."/>
            <person name="Morales K."/>
            <person name="Munidasa M."/>
            <person name="Nazareth L."/>
            <person name="Ngo R."/>
            <person name="Nguyen L."/>
            <person name="Okwuonu G."/>
            <person name="Ongeri F."/>
            <person name="Patil S."/>
            <person name="Petrosino J."/>
            <person name="Pham C."/>
            <person name="Pham P."/>
            <person name="Pu L.-L."/>
            <person name="Puazo M."/>
            <person name="Raj R."/>
            <person name="Reid J."/>
            <person name="Rouhana J."/>
            <person name="Saada N."/>
            <person name="Shang Y."/>
            <person name="Simmons D."/>
            <person name="Thornton R."/>
            <person name="Warren J."/>
            <person name="Weissenberger G."/>
            <person name="Zhang J."/>
            <person name="Zhang L."/>
            <person name="Zhou C."/>
            <person name="Zhu D."/>
            <person name="Muzny D."/>
            <person name="Worley K."/>
            <person name="Gibbs R."/>
        </authorList>
    </citation>
    <scope>NUCLEOTIDE SEQUENCE [LARGE SCALE GENOMIC DNA]</scope>
    <source>
        <strain evidence="3 4">ATCC 49957</strain>
    </source>
</reference>
<keyword evidence="1" id="KW-0813">Transport</keyword>
<dbReference type="GO" id="GO:0005524">
    <property type="term" value="F:ATP binding"/>
    <property type="evidence" value="ECO:0007669"/>
    <property type="project" value="InterPro"/>
</dbReference>
<dbReference type="OrthoDB" id="9802264at2"/>
<dbReference type="InterPro" id="IPR003439">
    <property type="entry name" value="ABC_transporter-like_ATP-bd"/>
</dbReference>
<dbReference type="AlphaFoldDB" id="D5RNZ4"/>
<evidence type="ECO:0000256" key="1">
    <source>
        <dbReference type="ARBA" id="ARBA00022448"/>
    </source>
</evidence>
<accession>D5RNZ4</accession>
<evidence type="ECO:0000313" key="3">
    <source>
        <dbReference type="EMBL" id="EFH10976.1"/>
    </source>
</evidence>
<organism evidence="3 4">
    <name type="scientific">Pseudoroseomonas cervicalis ATCC 49957</name>
    <dbReference type="NCBI Taxonomy" id="525371"/>
    <lineage>
        <taxon>Bacteria</taxon>
        <taxon>Pseudomonadati</taxon>
        <taxon>Pseudomonadota</taxon>
        <taxon>Alphaproteobacteria</taxon>
        <taxon>Acetobacterales</taxon>
        <taxon>Roseomonadaceae</taxon>
        <taxon>Roseomonas</taxon>
    </lineage>
</organism>
<dbReference type="SUPFAM" id="SSF52540">
    <property type="entry name" value="P-loop containing nucleoside triphosphate hydrolases"/>
    <property type="match status" value="1"/>
</dbReference>
<sequence>GRVPARLSGGQRQRVALARALVTEPALLLLDEPTSALDRSVEAEVVALLTRLQAERAFACLLVTHDLRIAAALADDTLTLAGGRPVAAGAPVSHVLEESLA</sequence>
<dbReference type="Gene3D" id="3.40.50.300">
    <property type="entry name" value="P-loop containing nucleotide triphosphate hydrolases"/>
    <property type="match status" value="1"/>
</dbReference>
<dbReference type="EMBL" id="ADVL01000577">
    <property type="protein sequence ID" value="EFH10976.1"/>
    <property type="molecule type" value="Genomic_DNA"/>
</dbReference>
<dbReference type="Proteomes" id="UP000005324">
    <property type="component" value="Unassembled WGS sequence"/>
</dbReference>
<dbReference type="PANTHER" id="PTHR42781">
    <property type="entry name" value="SPERMIDINE/PUTRESCINE IMPORT ATP-BINDING PROTEIN POTA"/>
    <property type="match status" value="1"/>
</dbReference>
<dbReference type="InterPro" id="IPR050093">
    <property type="entry name" value="ABC_SmlMolc_Importer"/>
</dbReference>
<protein>
    <recommendedName>
        <fullName evidence="2">ABC transporter domain-containing protein</fullName>
    </recommendedName>
</protein>
<comment type="caution">
    <text evidence="3">The sequence shown here is derived from an EMBL/GenBank/DDBJ whole genome shotgun (WGS) entry which is preliminary data.</text>
</comment>
<keyword evidence="4" id="KW-1185">Reference proteome</keyword>
<dbReference type="PANTHER" id="PTHR42781:SF4">
    <property type="entry name" value="SPERMIDINE_PUTRESCINE IMPORT ATP-BINDING PROTEIN POTA"/>
    <property type="match status" value="1"/>
</dbReference>
<evidence type="ECO:0000313" key="4">
    <source>
        <dbReference type="Proteomes" id="UP000005324"/>
    </source>
</evidence>
<dbReference type="InterPro" id="IPR027417">
    <property type="entry name" value="P-loop_NTPase"/>
</dbReference>
<dbReference type="GO" id="GO:0016887">
    <property type="term" value="F:ATP hydrolysis activity"/>
    <property type="evidence" value="ECO:0007669"/>
    <property type="project" value="InterPro"/>
</dbReference>
<feature type="domain" description="ABC transporter" evidence="2">
    <location>
        <begin position="4"/>
        <end position="35"/>
    </location>
</feature>
<dbReference type="HOGENOM" id="CLU_2283532_0_0_5"/>
<dbReference type="RefSeq" id="WP_007006431.1">
    <property type="nucleotide sequence ID" value="NZ_GG771083.1"/>
</dbReference>
<proteinExistence type="predicted"/>
<evidence type="ECO:0000259" key="2">
    <source>
        <dbReference type="Pfam" id="PF00005"/>
    </source>
</evidence>
<name>D5RNZ4_9PROT</name>
<gene>
    <name evidence="3" type="ORF">HMPREF0731_2805</name>
</gene>
<feature type="non-terminal residue" evidence="3">
    <location>
        <position position="1"/>
    </location>
</feature>